<dbReference type="AlphaFoldDB" id="A0A0R2KNT3"/>
<dbReference type="Pfam" id="PF02230">
    <property type="entry name" value="Abhydrolase_2"/>
    <property type="match status" value="1"/>
</dbReference>
<dbReference type="InterPro" id="IPR003140">
    <property type="entry name" value="PLipase/COase/thioEstase"/>
</dbReference>
<dbReference type="GO" id="GO:0016787">
    <property type="term" value="F:hydrolase activity"/>
    <property type="evidence" value="ECO:0007669"/>
    <property type="project" value="UniProtKB-KW"/>
</dbReference>
<gene>
    <name evidence="4" type="ORF">IV43_GL001153</name>
</gene>
<sequence>MMQYLYRLNYPQNWDKHTPIAIALHGMGTNYNDLQPVLDQLASDQIQLSLQGDQVFQDGYQFFDVNFERGSKKEETIIGTAIENVYSFIQQLLTQKKLTAHPLHYLGFSQGAIIGSGLVVNYPKLFQQVELFSGRLPLFVEQTAQATLGTNLSSPQIFISQGSIDPLFSPEIGRHVHEIMAAHFANVHYHEYQVGHGITPQTLADVQKENSVH</sequence>
<name>A0A0R2KNT3_9LACO</name>
<dbReference type="RefSeq" id="WP_231920908.1">
    <property type="nucleotide sequence ID" value="NZ_LT630287.1"/>
</dbReference>
<dbReference type="PANTHER" id="PTHR10655">
    <property type="entry name" value="LYSOPHOSPHOLIPASE-RELATED"/>
    <property type="match status" value="1"/>
</dbReference>
<evidence type="ECO:0000313" key="5">
    <source>
        <dbReference type="Proteomes" id="UP000051491"/>
    </source>
</evidence>
<comment type="caution">
    <text evidence="4">The sequence shown here is derived from an EMBL/GenBank/DDBJ whole genome shotgun (WGS) entry which is preliminary data.</text>
</comment>
<dbReference type="STRING" id="89059.LAC1533_0568"/>
<proteinExistence type="inferred from homology"/>
<evidence type="ECO:0000256" key="1">
    <source>
        <dbReference type="ARBA" id="ARBA00006499"/>
    </source>
</evidence>
<dbReference type="PANTHER" id="PTHR10655:SF17">
    <property type="entry name" value="LYSOPHOSPHOLIPASE-LIKE PROTEIN 1"/>
    <property type="match status" value="1"/>
</dbReference>
<keyword evidence="2" id="KW-0378">Hydrolase</keyword>
<dbReference type="PATRIC" id="fig|89059.3.peg.1250"/>
<dbReference type="Gene3D" id="3.40.50.1820">
    <property type="entry name" value="alpha/beta hydrolase"/>
    <property type="match status" value="1"/>
</dbReference>
<reference evidence="4 5" key="1">
    <citation type="journal article" date="2015" name="Genome Announc.">
        <title>Expanding the biotechnology potential of lactobacilli through comparative genomics of 213 strains and associated genera.</title>
        <authorList>
            <person name="Sun Z."/>
            <person name="Harris H.M."/>
            <person name="McCann A."/>
            <person name="Guo C."/>
            <person name="Argimon S."/>
            <person name="Zhang W."/>
            <person name="Yang X."/>
            <person name="Jeffery I.B."/>
            <person name="Cooney J.C."/>
            <person name="Kagawa T.F."/>
            <person name="Liu W."/>
            <person name="Song Y."/>
            <person name="Salvetti E."/>
            <person name="Wrobel A."/>
            <person name="Rasinkangas P."/>
            <person name="Parkhill J."/>
            <person name="Rea M.C."/>
            <person name="O'Sullivan O."/>
            <person name="Ritari J."/>
            <person name="Douillard F.P."/>
            <person name="Paul Ross R."/>
            <person name="Yang R."/>
            <person name="Briner A.E."/>
            <person name="Felis G.E."/>
            <person name="de Vos W.M."/>
            <person name="Barrangou R."/>
            <person name="Klaenhammer T.R."/>
            <person name="Caufield P.W."/>
            <person name="Cui Y."/>
            <person name="Zhang H."/>
            <person name="O'Toole P.W."/>
        </authorList>
    </citation>
    <scope>NUCLEOTIDE SEQUENCE [LARGE SCALE GENOMIC DNA]</scope>
    <source>
        <strain evidence="4 5">DSM 15353</strain>
    </source>
</reference>
<dbReference type="SUPFAM" id="SSF53474">
    <property type="entry name" value="alpha/beta-Hydrolases"/>
    <property type="match status" value="1"/>
</dbReference>
<dbReference type="InterPro" id="IPR050565">
    <property type="entry name" value="LYPA1-2/EST-like"/>
</dbReference>
<dbReference type="Proteomes" id="UP000051491">
    <property type="component" value="Unassembled WGS sequence"/>
</dbReference>
<accession>A0A0R2KNT3</accession>
<evidence type="ECO:0000313" key="4">
    <source>
        <dbReference type="EMBL" id="KRN88013.1"/>
    </source>
</evidence>
<dbReference type="GeneID" id="95348648"/>
<evidence type="ECO:0000256" key="2">
    <source>
        <dbReference type="ARBA" id="ARBA00022801"/>
    </source>
</evidence>
<dbReference type="InterPro" id="IPR029058">
    <property type="entry name" value="AB_hydrolase_fold"/>
</dbReference>
<protein>
    <recommendedName>
        <fullName evidence="3">Phospholipase/carboxylesterase/thioesterase domain-containing protein</fullName>
    </recommendedName>
</protein>
<evidence type="ECO:0000259" key="3">
    <source>
        <dbReference type="Pfam" id="PF02230"/>
    </source>
</evidence>
<organism evidence="4 5">
    <name type="scientific">Ligilactobacillus acidipiscis</name>
    <dbReference type="NCBI Taxonomy" id="89059"/>
    <lineage>
        <taxon>Bacteria</taxon>
        <taxon>Bacillati</taxon>
        <taxon>Bacillota</taxon>
        <taxon>Bacilli</taxon>
        <taxon>Lactobacillales</taxon>
        <taxon>Lactobacillaceae</taxon>
        <taxon>Ligilactobacillus</taxon>
    </lineage>
</organism>
<dbReference type="EMBL" id="JQBK01000003">
    <property type="protein sequence ID" value="KRN88013.1"/>
    <property type="molecule type" value="Genomic_DNA"/>
</dbReference>
<comment type="similarity">
    <text evidence="1">Belongs to the AB hydrolase superfamily. AB hydrolase 2 family.</text>
</comment>
<feature type="domain" description="Phospholipase/carboxylesterase/thioesterase" evidence="3">
    <location>
        <begin position="15"/>
        <end position="208"/>
    </location>
</feature>